<reference evidence="2 5" key="2">
    <citation type="submission" date="2023-12" db="EMBL/GenBank/DDBJ databases">
        <title>Genome sequencing of Xanthomonas floridensis.</title>
        <authorList>
            <person name="Greer S."/>
            <person name="Harrison J."/>
            <person name="Grant M."/>
            <person name="Vicente J."/>
            <person name="Studholme D."/>
        </authorList>
    </citation>
    <scope>NUCLEOTIDE SEQUENCE [LARGE SCALE GENOMIC DNA]</scope>
    <source>
        <strain evidence="2 5">WHRI 8848</strain>
    </source>
</reference>
<reference evidence="3 4" key="1">
    <citation type="submission" date="2016-05" db="EMBL/GenBank/DDBJ databases">
        <title>Pathogenic, phenotypic and molecular characterisation of Xanthomonas nasturtii sp. nov. and Xanthomonas floridensis sp. nov., new species of Xanthomonas associated with watercress production in Florida.</title>
        <authorList>
            <person name="Vicente J.G."/>
            <person name="Rothwell S."/>
            <person name="Holub E.B."/>
            <person name="Studholme D.J."/>
        </authorList>
    </citation>
    <scope>NUCLEOTIDE SEQUENCE [LARGE SCALE GENOMIC DNA]</scope>
    <source>
        <strain evidence="3 4">WHRI 8848</strain>
    </source>
</reference>
<accession>A0A1A9MCS8</accession>
<proteinExistence type="predicted"/>
<evidence type="ECO:0000259" key="1">
    <source>
        <dbReference type="Pfam" id="PF22763"/>
    </source>
</evidence>
<organism evidence="3 4">
    <name type="scientific">Xanthomonas floridensis</name>
    <dbReference type="NCBI Taxonomy" id="1843580"/>
    <lineage>
        <taxon>Bacteria</taxon>
        <taxon>Pseudomonadati</taxon>
        <taxon>Pseudomonadota</taxon>
        <taxon>Gammaproteobacteria</taxon>
        <taxon>Lysobacterales</taxon>
        <taxon>Lysobacteraceae</taxon>
        <taxon>Xanthomonas</taxon>
    </lineage>
</organism>
<evidence type="ECO:0000313" key="4">
    <source>
        <dbReference type="Proteomes" id="UP000077659"/>
    </source>
</evidence>
<dbReference type="Proteomes" id="UP001303614">
    <property type="component" value="Unassembled WGS sequence"/>
</dbReference>
<dbReference type="EMBL" id="JAYFSO010000012">
    <property type="protein sequence ID" value="MEA5124343.1"/>
    <property type="molecule type" value="Genomic_DNA"/>
</dbReference>
<dbReference type="Pfam" id="PF22763">
    <property type="entry name" value="NrS1-1_pol-like_HBD"/>
    <property type="match status" value="1"/>
</dbReference>
<comment type="caution">
    <text evidence="3">The sequence shown here is derived from an EMBL/GenBank/DDBJ whole genome shotgun (WGS) entry which is preliminary data.</text>
</comment>
<feature type="domain" description="NrS-1 polymerase-like HBD" evidence="1">
    <location>
        <begin position="232"/>
        <end position="289"/>
    </location>
</feature>
<evidence type="ECO:0000313" key="5">
    <source>
        <dbReference type="Proteomes" id="UP001303614"/>
    </source>
</evidence>
<dbReference type="InterPro" id="IPR054468">
    <property type="entry name" value="NrSPol-like_HBD"/>
</dbReference>
<evidence type="ECO:0000313" key="2">
    <source>
        <dbReference type="EMBL" id="MEA5124343.1"/>
    </source>
</evidence>
<dbReference type="EMBL" id="LXNG01000010">
    <property type="protein sequence ID" value="OAG68343.1"/>
    <property type="molecule type" value="Genomic_DNA"/>
</dbReference>
<name>A0A1A9MCS8_9XANT</name>
<evidence type="ECO:0000313" key="3">
    <source>
        <dbReference type="EMBL" id="OAG68343.1"/>
    </source>
</evidence>
<sequence length="410" mass="45028">MELKLAIGSMRLLPAWGHYRLTPNDQGKFSKIPCSIDGNTSSGINGFSATYDQAASTLKPGHALGFRLDEGCGFFLYDLDNVRNGDAWTDEAVALVLRFPGALIEASSSGNGLHVIGRLAGPVPPHSTRSGVGELYTRQRGVAFGLSGQATGNADQLCDAAFAQLVADHFQPRRLPTLPGTGTGARRAEWRGPEDDDVLIERMLRAKPSAAAAFGNRATLRDLWEGKSNQNSEHDAALAQHLAFWTGCDAPRIERVMRRSGLRRAKWDDHHSYLIGTIAKACALQERVYVEKPATQLVFQSDSQHDPVSELGNAQRLRQLADDRLMFVQGLGWHAWDAGPWVQDDHVVALFSHKLGAVIRAEADAMNAWVAEAVGDKQERERREKVQKARYAWARVSENRATINNTLGMV</sequence>
<keyword evidence="5" id="KW-1185">Reference proteome</keyword>
<protein>
    <recommendedName>
        <fullName evidence="1">NrS-1 polymerase-like HBD domain-containing protein</fullName>
    </recommendedName>
</protein>
<dbReference type="RefSeq" id="WP_064508402.1">
    <property type="nucleotide sequence ID" value="NZ_JAYFSN010000011.1"/>
</dbReference>
<dbReference type="OrthoDB" id="110640at2"/>
<gene>
    <name evidence="3" type="ORF">A7D17_14900</name>
    <name evidence="2" type="ORF">VB146_10820</name>
</gene>
<dbReference type="AlphaFoldDB" id="A0A1A9MCS8"/>
<dbReference type="Proteomes" id="UP000077659">
    <property type="component" value="Unassembled WGS sequence"/>
</dbReference>
<dbReference type="STRING" id="1843580.A7D17_14900"/>